<gene>
    <name evidence="1" type="ORF">CLV49_1462</name>
    <name evidence="2" type="ORF">ELQ93_11890</name>
</gene>
<dbReference type="OrthoDB" id="7889077at2"/>
<comment type="caution">
    <text evidence="1">The sequence shown here is derived from an EMBL/GenBank/DDBJ whole genome shotgun (WGS) entry which is preliminary data.</text>
</comment>
<evidence type="ECO:0008006" key="5">
    <source>
        <dbReference type="Google" id="ProtNLM"/>
    </source>
</evidence>
<name>A0A2P8GV77_9MICO</name>
<evidence type="ECO:0000313" key="2">
    <source>
        <dbReference type="EMBL" id="RUQ87573.1"/>
    </source>
</evidence>
<dbReference type="InterPro" id="IPR027417">
    <property type="entry name" value="P-loop_NTPase"/>
</dbReference>
<dbReference type="AlphaFoldDB" id="A0A2P8GV77"/>
<dbReference type="Proteomes" id="UP000268291">
    <property type="component" value="Unassembled WGS sequence"/>
</dbReference>
<accession>A0A2P8GV77</accession>
<evidence type="ECO:0000313" key="1">
    <source>
        <dbReference type="EMBL" id="PSL37855.1"/>
    </source>
</evidence>
<sequence length="182" mass="20106">MDGDGAGIFLNGSYGVGKSAVLDHLGDRFAAAGRPFSLFDVDWFHRSWPRAQGDPRNVLTEAENMRAVWANYERVGPRTPIVAGVIASEEDRARYETVFGRRLRIVLLTASPAVSEARLRGRYDEGRQAALDWHLARHEQLASELVSGRWNELILDTDHLAPADVAEVVFHRLDVGPTGTSG</sequence>
<protein>
    <recommendedName>
        <fullName evidence="5">Shikimate kinase</fullName>
    </recommendedName>
</protein>
<evidence type="ECO:0000313" key="4">
    <source>
        <dbReference type="Proteomes" id="UP000268291"/>
    </source>
</evidence>
<dbReference type="RefSeq" id="WP_127054410.1">
    <property type="nucleotide sequence ID" value="NZ_PYAU01000001.1"/>
</dbReference>
<keyword evidence="4" id="KW-1185">Reference proteome</keyword>
<dbReference type="EMBL" id="PYAU01000001">
    <property type="protein sequence ID" value="PSL37855.1"/>
    <property type="molecule type" value="Genomic_DNA"/>
</dbReference>
<proteinExistence type="predicted"/>
<dbReference type="Proteomes" id="UP000241203">
    <property type="component" value="Unassembled WGS sequence"/>
</dbReference>
<evidence type="ECO:0000313" key="3">
    <source>
        <dbReference type="Proteomes" id="UP000241203"/>
    </source>
</evidence>
<organism evidence="1 3">
    <name type="scientific">Labedella gwakjiensis</name>
    <dbReference type="NCBI Taxonomy" id="390269"/>
    <lineage>
        <taxon>Bacteria</taxon>
        <taxon>Bacillati</taxon>
        <taxon>Actinomycetota</taxon>
        <taxon>Actinomycetes</taxon>
        <taxon>Micrococcales</taxon>
        <taxon>Microbacteriaceae</taxon>
        <taxon>Labedella</taxon>
    </lineage>
</organism>
<dbReference type="SUPFAM" id="SSF52540">
    <property type="entry name" value="P-loop containing nucleoside triphosphate hydrolases"/>
    <property type="match status" value="1"/>
</dbReference>
<reference evidence="1 3" key="1">
    <citation type="submission" date="2018-03" db="EMBL/GenBank/DDBJ databases">
        <title>Genomic Encyclopedia of Archaeal and Bacterial Type Strains, Phase II (KMG-II): from individual species to whole genera.</title>
        <authorList>
            <person name="Goeker M."/>
        </authorList>
    </citation>
    <scope>NUCLEOTIDE SEQUENCE [LARGE SCALE GENOMIC DNA]</scope>
    <source>
        <strain evidence="1 3">DSM 21548</strain>
    </source>
</reference>
<reference evidence="2 4" key="2">
    <citation type="submission" date="2018-12" db="EMBL/GenBank/DDBJ databases">
        <authorList>
            <person name="hu s."/>
            <person name="Xu Y."/>
            <person name="Xu B."/>
            <person name="Li F."/>
        </authorList>
    </citation>
    <scope>NUCLEOTIDE SEQUENCE [LARGE SCALE GENOMIC DNA]</scope>
    <source>
        <strain evidence="2 4">KSW2-17</strain>
    </source>
</reference>
<dbReference type="Gene3D" id="3.40.50.300">
    <property type="entry name" value="P-loop containing nucleotide triphosphate hydrolases"/>
    <property type="match status" value="1"/>
</dbReference>
<dbReference type="EMBL" id="RZGY01000001">
    <property type="protein sequence ID" value="RUQ87573.1"/>
    <property type="molecule type" value="Genomic_DNA"/>
</dbReference>